<proteinExistence type="predicted"/>
<dbReference type="AlphaFoldDB" id="A0A255GSJ5"/>
<feature type="transmembrane region" description="Helical" evidence="1">
    <location>
        <begin position="62"/>
        <end position="85"/>
    </location>
</feature>
<evidence type="ECO:0000313" key="4">
    <source>
        <dbReference type="Proteomes" id="UP000215896"/>
    </source>
</evidence>
<dbReference type="RefSeq" id="WP_094404262.1">
    <property type="nucleotide sequence ID" value="NZ_NMVO01000001.1"/>
</dbReference>
<accession>A0A4R6LX42</accession>
<evidence type="ECO:0000256" key="1">
    <source>
        <dbReference type="SAM" id="Phobius"/>
    </source>
</evidence>
<keyword evidence="4" id="KW-1185">Reference proteome</keyword>
<evidence type="ECO:0000259" key="2">
    <source>
        <dbReference type="Pfam" id="PF09335"/>
    </source>
</evidence>
<reference evidence="3 4" key="1">
    <citation type="submission" date="2017-07" db="EMBL/GenBank/DDBJ databases">
        <title>Draft whole genome sequences of clinical Proprionibacteriaceae strains.</title>
        <authorList>
            <person name="Bernier A.-M."/>
            <person name="Bernard K."/>
            <person name="Domingo M.-C."/>
        </authorList>
    </citation>
    <scope>NUCLEOTIDE SEQUENCE [LARGE SCALE GENOMIC DNA]</scope>
    <source>
        <strain evidence="3 4">NML 030167</strain>
    </source>
</reference>
<dbReference type="InterPro" id="IPR032816">
    <property type="entry name" value="VTT_dom"/>
</dbReference>
<dbReference type="Proteomes" id="UP000215896">
    <property type="component" value="Unassembled WGS sequence"/>
</dbReference>
<dbReference type="EMBL" id="NMVO01000001">
    <property type="protein sequence ID" value="OYO17393.1"/>
    <property type="molecule type" value="Genomic_DNA"/>
</dbReference>
<keyword evidence="1" id="KW-0472">Membrane</keyword>
<feature type="domain" description="VTT" evidence="2">
    <location>
        <begin position="9"/>
        <end position="116"/>
    </location>
</feature>
<feature type="transmembrane region" description="Helical" evidence="1">
    <location>
        <begin position="12"/>
        <end position="31"/>
    </location>
</feature>
<organism evidence="3 4">
    <name type="scientific">Enemella evansiae</name>
    <dbReference type="NCBI Taxonomy" id="2016499"/>
    <lineage>
        <taxon>Bacteria</taxon>
        <taxon>Bacillati</taxon>
        <taxon>Actinomycetota</taxon>
        <taxon>Actinomycetes</taxon>
        <taxon>Propionibacteriales</taxon>
        <taxon>Propionibacteriaceae</taxon>
        <taxon>Enemella</taxon>
    </lineage>
</organism>
<name>A0A255GSJ5_9ACTN</name>
<evidence type="ECO:0000313" key="3">
    <source>
        <dbReference type="EMBL" id="OYO17393.1"/>
    </source>
</evidence>
<keyword evidence="1" id="KW-0812">Transmembrane</keyword>
<sequence>MEWVRQLPLAQGLAVMFVIALLRGNATYWVGRGAAAGVIRLGRNRPPSERRQRGRARAEALIARWGVLAVPLSFLTVGLQTAVNATAGALRMPLRRYLPAVAVGAVLWAILWFTAGLAVIGAAIELALGSPWLLGAVLLTALGIGGWLLLRRARRSRERVGQ</sequence>
<feature type="transmembrane region" description="Helical" evidence="1">
    <location>
        <begin position="130"/>
        <end position="150"/>
    </location>
</feature>
<protein>
    <recommendedName>
        <fullName evidence="2">VTT domain-containing protein</fullName>
    </recommendedName>
</protein>
<feature type="transmembrane region" description="Helical" evidence="1">
    <location>
        <begin position="97"/>
        <end position="124"/>
    </location>
</feature>
<keyword evidence="1" id="KW-1133">Transmembrane helix</keyword>
<dbReference type="OrthoDB" id="3426404at2"/>
<accession>A0A255GSJ5</accession>
<comment type="caution">
    <text evidence="3">The sequence shown here is derived from an EMBL/GenBank/DDBJ whole genome shotgun (WGS) entry which is preliminary data.</text>
</comment>
<gene>
    <name evidence="3" type="ORF">CGZ94_00315</name>
</gene>
<dbReference type="Pfam" id="PF09335">
    <property type="entry name" value="VTT_dom"/>
    <property type="match status" value="1"/>
</dbReference>